<dbReference type="Proteomes" id="UP000185491">
    <property type="component" value="Chromosome"/>
</dbReference>
<dbReference type="STRING" id="161895.CPHO_09360"/>
<proteinExistence type="predicted"/>
<protein>
    <submittedName>
        <fullName evidence="1">Uncharacterized protein</fullName>
    </submittedName>
</protein>
<evidence type="ECO:0000313" key="1">
    <source>
        <dbReference type="EMBL" id="APT93057.1"/>
    </source>
</evidence>
<evidence type="ECO:0000313" key="2">
    <source>
        <dbReference type="Proteomes" id="UP000185491"/>
    </source>
</evidence>
<gene>
    <name evidence="1" type="ORF">CPHO_09360</name>
</gene>
<sequence>MAEGTVGTLDSGVSSIAGFSEAGDIHGRLLRADPGSATAVVGSLADEVVWFGQMFTTLRTMVHEQDLMNVIGLDAVAGQVSAVAENLPFAVEPESGVRPVHFHKPIVQVDGSDFLAVAGQVSAIDIGQMTASVDSWSDLSQAARAAASELEAIIGQVQAENEGEAVTAGVNRIEQTVAAARVFATNAESMAGRTAAFAGLTINASIFAAMDASVISQIEDPAERKLAEKAAAARVQRNLQQAVDASLPSGGELISEFGLGAGGQDVEVGLNGHAGYTQGLDIEEVTWPEALVEAAAQGELGPGSFEVADGQIRPVAGVGMPPEQQGLFDRAVQASREPTVV</sequence>
<dbReference type="KEGG" id="cpho:CPHO_09360"/>
<name>A0A1L7D4S3_9CORY</name>
<dbReference type="EMBL" id="CP009249">
    <property type="protein sequence ID" value="APT93057.1"/>
    <property type="molecule type" value="Genomic_DNA"/>
</dbReference>
<reference evidence="1 2" key="1">
    <citation type="submission" date="2014-08" db="EMBL/GenBank/DDBJ databases">
        <title>Complete genome sequence of Corynebacterium phocae M408/89/1(T)(=DSM 44612(T)), isolated from the common seal (Phoca vitulina).</title>
        <authorList>
            <person name="Ruckert C."/>
            <person name="Albersmeier A."/>
            <person name="Winkler A."/>
            <person name="Kalinowski J."/>
        </authorList>
    </citation>
    <scope>NUCLEOTIDE SEQUENCE [LARGE SCALE GENOMIC DNA]</scope>
    <source>
        <strain evidence="1 2">M408/89/1</strain>
    </source>
</reference>
<organism evidence="1 2">
    <name type="scientific">Corynebacterium phocae</name>
    <dbReference type="NCBI Taxonomy" id="161895"/>
    <lineage>
        <taxon>Bacteria</taxon>
        <taxon>Bacillati</taxon>
        <taxon>Actinomycetota</taxon>
        <taxon>Actinomycetes</taxon>
        <taxon>Mycobacteriales</taxon>
        <taxon>Corynebacteriaceae</taxon>
        <taxon>Corynebacterium</taxon>
    </lineage>
</organism>
<keyword evidence="2" id="KW-1185">Reference proteome</keyword>
<accession>A0A1L7D4S3</accession>
<dbReference type="AlphaFoldDB" id="A0A1L7D4S3"/>